<sequence>MKPRILIDVAPVPGGGELKLYERDGAWTIMLGATELMGSRSPGSEEALATLVAERVRGDARVLIGGLGMGFTLRAALAAFGPGAAFVVAELVPAVAEWARGALAPVFAGSLDDPRVSIVIDDVAGPIRDEAQAWDAILLDVDNGPDGLTRAGNNWLYGEAGLAAMRAALRPGGVLAIWSAEPDARFANRLKRAGFTTEEVAVRGGRSGRGARHTIWLARR</sequence>
<dbReference type="PANTHER" id="PTHR43317:SF3">
    <property type="entry name" value="BLR2883 PROTEIN"/>
    <property type="match status" value="1"/>
</dbReference>
<dbReference type="PANTHER" id="PTHR43317">
    <property type="entry name" value="THERMOSPERMINE SYNTHASE ACAULIS5"/>
    <property type="match status" value="1"/>
</dbReference>
<evidence type="ECO:0000313" key="3">
    <source>
        <dbReference type="Proteomes" id="UP000529795"/>
    </source>
</evidence>
<organism evidence="2 3">
    <name type="scientific">Sphingomonas jinjuensis</name>
    <dbReference type="NCBI Taxonomy" id="535907"/>
    <lineage>
        <taxon>Bacteria</taxon>
        <taxon>Pseudomonadati</taxon>
        <taxon>Pseudomonadota</taxon>
        <taxon>Alphaproteobacteria</taxon>
        <taxon>Sphingomonadales</taxon>
        <taxon>Sphingomonadaceae</taxon>
        <taxon>Sphingomonas</taxon>
    </lineage>
</organism>
<dbReference type="SUPFAM" id="SSF53335">
    <property type="entry name" value="S-adenosyl-L-methionine-dependent methyltransferases"/>
    <property type="match status" value="1"/>
</dbReference>
<accession>A0A840FCA4</accession>
<dbReference type="RefSeq" id="WP_183983076.1">
    <property type="nucleotide sequence ID" value="NZ_JACIEV010000003.1"/>
</dbReference>
<protein>
    <submittedName>
        <fullName evidence="2">Spermidine synthase</fullName>
    </submittedName>
</protein>
<evidence type="ECO:0000256" key="1">
    <source>
        <dbReference type="ARBA" id="ARBA00023115"/>
    </source>
</evidence>
<dbReference type="GO" id="GO:0006596">
    <property type="term" value="P:polyamine biosynthetic process"/>
    <property type="evidence" value="ECO:0007669"/>
    <property type="project" value="UniProtKB-KW"/>
</dbReference>
<reference evidence="2 3" key="1">
    <citation type="submission" date="2020-08" db="EMBL/GenBank/DDBJ databases">
        <title>Genomic Encyclopedia of Type Strains, Phase IV (KMG-IV): sequencing the most valuable type-strain genomes for metagenomic binning, comparative biology and taxonomic classification.</title>
        <authorList>
            <person name="Goeker M."/>
        </authorList>
    </citation>
    <scope>NUCLEOTIDE SEQUENCE [LARGE SCALE GENOMIC DNA]</scope>
    <source>
        <strain evidence="2 3">YC6723</strain>
    </source>
</reference>
<comment type="caution">
    <text evidence="2">The sequence shown here is derived from an EMBL/GenBank/DDBJ whole genome shotgun (WGS) entry which is preliminary data.</text>
</comment>
<keyword evidence="1" id="KW-0620">Polyamine biosynthesis</keyword>
<dbReference type="EMBL" id="JACIEV010000003">
    <property type="protein sequence ID" value="MBB4153394.1"/>
    <property type="molecule type" value="Genomic_DNA"/>
</dbReference>
<dbReference type="Proteomes" id="UP000529795">
    <property type="component" value="Unassembled WGS sequence"/>
</dbReference>
<proteinExistence type="predicted"/>
<evidence type="ECO:0000313" key="2">
    <source>
        <dbReference type="EMBL" id="MBB4153394.1"/>
    </source>
</evidence>
<dbReference type="Gene3D" id="3.40.50.150">
    <property type="entry name" value="Vaccinia Virus protein VP39"/>
    <property type="match status" value="1"/>
</dbReference>
<dbReference type="AlphaFoldDB" id="A0A840FCA4"/>
<dbReference type="InterPro" id="IPR029063">
    <property type="entry name" value="SAM-dependent_MTases_sf"/>
</dbReference>
<keyword evidence="3" id="KW-1185">Reference proteome</keyword>
<gene>
    <name evidence="2" type="ORF">GGQ80_001296</name>
</gene>
<name>A0A840FCA4_9SPHN</name>